<comment type="similarity">
    <text evidence="4">Belongs to the peptidase C56 family. HSP31-like subfamily.</text>
</comment>
<dbReference type="SUPFAM" id="SSF52317">
    <property type="entry name" value="Class I glutamine amidotransferase-like"/>
    <property type="match status" value="1"/>
</dbReference>
<evidence type="ECO:0000256" key="3">
    <source>
        <dbReference type="ARBA" id="ARBA00023239"/>
    </source>
</evidence>
<accession>A0A1E4TSU8</accession>
<protein>
    <recommendedName>
        <fullName evidence="1">D-lactate dehydratase</fullName>
        <ecNumber evidence="1">4.2.1.130</ecNumber>
    </recommendedName>
</protein>
<evidence type="ECO:0000256" key="5">
    <source>
        <dbReference type="ARBA" id="ARBA00048082"/>
    </source>
</evidence>
<dbReference type="PANTHER" id="PTHR48094:SF11">
    <property type="entry name" value="GLUTATHIONE-INDEPENDENT GLYOXALASE HSP31-RELATED"/>
    <property type="match status" value="1"/>
</dbReference>
<dbReference type="InterPro" id="IPR029062">
    <property type="entry name" value="Class_I_gatase-like"/>
</dbReference>
<evidence type="ECO:0000259" key="6">
    <source>
        <dbReference type="Pfam" id="PF01965"/>
    </source>
</evidence>
<dbReference type="EC" id="4.2.1.130" evidence="1"/>
<keyword evidence="2" id="KW-0346">Stress response</keyword>
<comment type="catalytic activity">
    <reaction evidence="5">
        <text>methylglyoxal + H2O = (R)-lactate + H(+)</text>
        <dbReference type="Rhea" id="RHEA:27754"/>
        <dbReference type="ChEBI" id="CHEBI:15377"/>
        <dbReference type="ChEBI" id="CHEBI:15378"/>
        <dbReference type="ChEBI" id="CHEBI:16004"/>
        <dbReference type="ChEBI" id="CHEBI:17158"/>
        <dbReference type="EC" id="4.2.1.130"/>
    </reaction>
</comment>
<dbReference type="Gene3D" id="3.40.50.880">
    <property type="match status" value="1"/>
</dbReference>
<evidence type="ECO:0000256" key="2">
    <source>
        <dbReference type="ARBA" id="ARBA00023016"/>
    </source>
</evidence>
<evidence type="ECO:0000256" key="1">
    <source>
        <dbReference type="ARBA" id="ARBA00013134"/>
    </source>
</evidence>
<organism evidence="7 8">
    <name type="scientific">Pachysolen tannophilus NRRL Y-2460</name>
    <dbReference type="NCBI Taxonomy" id="669874"/>
    <lineage>
        <taxon>Eukaryota</taxon>
        <taxon>Fungi</taxon>
        <taxon>Dikarya</taxon>
        <taxon>Ascomycota</taxon>
        <taxon>Saccharomycotina</taxon>
        <taxon>Pichiomycetes</taxon>
        <taxon>Pachysolenaceae</taxon>
        <taxon>Pachysolen</taxon>
    </lineage>
</organism>
<evidence type="ECO:0000313" key="8">
    <source>
        <dbReference type="Proteomes" id="UP000094236"/>
    </source>
</evidence>
<dbReference type="STRING" id="669874.A0A1E4TSU8"/>
<keyword evidence="8" id="KW-1185">Reference proteome</keyword>
<dbReference type="EMBL" id="KV454015">
    <property type="protein sequence ID" value="ODV94748.1"/>
    <property type="molecule type" value="Genomic_DNA"/>
</dbReference>
<evidence type="ECO:0000256" key="4">
    <source>
        <dbReference type="ARBA" id="ARBA00038493"/>
    </source>
</evidence>
<dbReference type="AlphaFoldDB" id="A0A1E4TSU8"/>
<dbReference type="GO" id="GO:0019243">
    <property type="term" value="P:methylglyoxal catabolic process to D-lactate via S-lactoyl-glutathione"/>
    <property type="evidence" value="ECO:0007669"/>
    <property type="project" value="TreeGrafter"/>
</dbReference>
<dbReference type="Pfam" id="PF01965">
    <property type="entry name" value="DJ-1_PfpI"/>
    <property type="match status" value="1"/>
</dbReference>
<dbReference type="GO" id="GO:0005737">
    <property type="term" value="C:cytoplasm"/>
    <property type="evidence" value="ECO:0007669"/>
    <property type="project" value="TreeGrafter"/>
</dbReference>
<feature type="domain" description="DJ-1/PfpI" evidence="6">
    <location>
        <begin position="31"/>
        <end position="176"/>
    </location>
</feature>
<dbReference type="OrthoDB" id="543156at2759"/>
<dbReference type="InterPro" id="IPR050325">
    <property type="entry name" value="Prot/Nucl_acid_deglycase"/>
</dbReference>
<dbReference type="FunFam" id="3.40.50.880:FF:000051">
    <property type="entry name" value="Glutathione-independent glyoxalase HSP31"/>
    <property type="match status" value="1"/>
</dbReference>
<dbReference type="PANTHER" id="PTHR48094">
    <property type="entry name" value="PROTEIN/NUCLEIC ACID DEGLYCASE DJ-1-RELATED"/>
    <property type="match status" value="1"/>
</dbReference>
<dbReference type="InterPro" id="IPR002818">
    <property type="entry name" value="DJ-1/PfpI"/>
</dbReference>
<sequence length="243" mass="26247">MSGLPKKVLLAVTSSSEPFYENGDKTGVFYSEVSHPYKVFKEKGYDVDIVSETGSTSVDEHSISSMYLNSEELEGYKNYTDKYNIRKLLETACKPSKNVSSSDYGIFFAAGGHGAVFDFPNAKGLHKLASEIYDKGGVVAAVCHGPVIFDNLLKSNGTPLIEGIKVTGFTDEGEKLAGVDGSLKKLNLHTVKYIASKNKGIYQEPPAPFDDYSIVDNRIVTGVNPASATSCATKTCATFESHN</sequence>
<gene>
    <name evidence="7" type="ORF">PACTADRAFT_59245</name>
</gene>
<proteinExistence type="inferred from homology"/>
<dbReference type="GO" id="GO:0019172">
    <property type="term" value="F:glyoxalase III activity"/>
    <property type="evidence" value="ECO:0007669"/>
    <property type="project" value="UniProtKB-EC"/>
</dbReference>
<name>A0A1E4TSU8_PACTA</name>
<reference evidence="8" key="1">
    <citation type="submission" date="2016-05" db="EMBL/GenBank/DDBJ databases">
        <title>Comparative genomics of biotechnologically important yeasts.</title>
        <authorList>
            <consortium name="DOE Joint Genome Institute"/>
            <person name="Riley R."/>
            <person name="Haridas S."/>
            <person name="Wolfe K.H."/>
            <person name="Lopes M.R."/>
            <person name="Hittinger C.T."/>
            <person name="Goker M."/>
            <person name="Salamov A."/>
            <person name="Wisecaver J."/>
            <person name="Long T.M."/>
            <person name="Aerts A.L."/>
            <person name="Barry K."/>
            <person name="Choi C."/>
            <person name="Clum A."/>
            <person name="Coughlan A.Y."/>
            <person name="Deshpande S."/>
            <person name="Douglass A.P."/>
            <person name="Hanson S.J."/>
            <person name="Klenk H.-P."/>
            <person name="Labutti K."/>
            <person name="Lapidus A."/>
            <person name="Lindquist E."/>
            <person name="Lipzen A."/>
            <person name="Meier-Kolthoff J.P."/>
            <person name="Ohm R.A."/>
            <person name="Otillar R.P."/>
            <person name="Pangilinan J."/>
            <person name="Peng Y."/>
            <person name="Rokas A."/>
            <person name="Rosa C.A."/>
            <person name="Scheuner C."/>
            <person name="Sibirny A.A."/>
            <person name="Slot J.C."/>
            <person name="Stielow J.B."/>
            <person name="Sun H."/>
            <person name="Kurtzman C.P."/>
            <person name="Blackwell M."/>
            <person name="Grigoriev I.V."/>
            <person name="Jeffries T.W."/>
        </authorList>
    </citation>
    <scope>NUCLEOTIDE SEQUENCE [LARGE SCALE GENOMIC DNA]</scope>
    <source>
        <strain evidence="8">NRRL Y-2460</strain>
    </source>
</reference>
<keyword evidence="3" id="KW-0456">Lyase</keyword>
<dbReference type="Proteomes" id="UP000094236">
    <property type="component" value="Unassembled WGS sequence"/>
</dbReference>
<evidence type="ECO:0000313" key="7">
    <source>
        <dbReference type="EMBL" id="ODV94748.1"/>
    </source>
</evidence>